<evidence type="ECO:0000256" key="3">
    <source>
        <dbReference type="SAM" id="MobiDB-lite"/>
    </source>
</evidence>
<feature type="compositionally biased region" description="Pro residues" evidence="3">
    <location>
        <begin position="32"/>
        <end position="48"/>
    </location>
</feature>
<dbReference type="SUPFAM" id="SSF47874">
    <property type="entry name" value="Annexin"/>
    <property type="match status" value="1"/>
</dbReference>
<evidence type="ECO:0000313" key="4">
    <source>
        <dbReference type="EMBL" id="KAF2767121.1"/>
    </source>
</evidence>
<dbReference type="PROSITE" id="PS51897">
    <property type="entry name" value="ANNEXIN_2"/>
    <property type="match status" value="1"/>
</dbReference>
<feature type="compositionally biased region" description="Low complexity" evidence="3">
    <location>
        <begin position="346"/>
        <end position="355"/>
    </location>
</feature>
<proteinExistence type="predicted"/>
<feature type="compositionally biased region" description="Polar residues" evidence="3">
    <location>
        <begin position="189"/>
        <end position="202"/>
    </location>
</feature>
<dbReference type="GO" id="GO:0005886">
    <property type="term" value="C:plasma membrane"/>
    <property type="evidence" value="ECO:0007669"/>
    <property type="project" value="TreeGrafter"/>
</dbReference>
<evidence type="ECO:0000256" key="2">
    <source>
        <dbReference type="ARBA" id="ARBA00023216"/>
    </source>
</evidence>
<dbReference type="Gene3D" id="1.10.220.10">
    <property type="entry name" value="Annexin"/>
    <property type="match status" value="4"/>
</dbReference>
<feature type="compositionally biased region" description="Polar residues" evidence="3">
    <location>
        <begin position="224"/>
        <end position="234"/>
    </location>
</feature>
<feature type="region of interest" description="Disordered" evidence="3">
    <location>
        <begin position="1"/>
        <end position="319"/>
    </location>
</feature>
<dbReference type="Proteomes" id="UP000799436">
    <property type="component" value="Unassembled WGS sequence"/>
</dbReference>
<feature type="compositionally biased region" description="Basic and acidic residues" evidence="3">
    <location>
        <begin position="1"/>
        <end position="11"/>
    </location>
</feature>
<dbReference type="GO" id="GO:0001786">
    <property type="term" value="F:phosphatidylserine binding"/>
    <property type="evidence" value="ECO:0007669"/>
    <property type="project" value="TreeGrafter"/>
</dbReference>
<dbReference type="InterPro" id="IPR037104">
    <property type="entry name" value="Annexin_sf"/>
</dbReference>
<dbReference type="EMBL" id="ML995861">
    <property type="protein sequence ID" value="KAF2767121.1"/>
    <property type="molecule type" value="Genomic_DNA"/>
</dbReference>
<dbReference type="GO" id="GO:0012506">
    <property type="term" value="C:vesicle membrane"/>
    <property type="evidence" value="ECO:0007669"/>
    <property type="project" value="TreeGrafter"/>
</dbReference>
<sequence>MSYLRADDRSSRGRSKLGTRERSRSRSNVRAPSPPNSKPSGYAPPPPATAAASPAMPGSFDNGITSPSYEDRPPQGGAGESRLTSYPKATTGAIQYPPPPSAAPYPSDGWMNSNYLADLPPHERPGYVPPLARFPSYPAEDEDDLAYGDQHGSFPASRQPSYVGAPYPTQSQHPVQSDQPPAAAIYTAQDVTSASRSGSYSHQYAPPPEKFTYTDERQDLASAPSYTQSAQLQRQELPRNYSHERHTSYSQQNATYVDITPGANGRPRTSSNANPDRLYLSTEMQAPGLGQRMNRLSVSGERPAIGGSGDMPPPSPLLEAYHGTYQSLASPLALRPGYDDDDMSELEPLSPSLSRRSSDKNPKSKLKDKLSKDAEKRKEKKKITLYSDEAEEEAKQIAKALSHHKLDSDPIIDILPRLSHDQIWELRKEYKKQVKIQGKGINLPKHLRCKLTGNFGKAAYVTALGRWESEGYWANFWYQSHGSRRELLIESLMGRTNLEIRNIKDEFKDKRYSDSLTRCMEKELKMDKFRSAVMMVLEERRQEEIDVYPVEYRVRDVEMLHRALTAERGGESAMLEIIVRRSDAHLKEVLRLYEQMHGENFARAALRKSNNLVGEIIAHILNGVINKPARDAVLLNHAIKDIADRNKEDELRYELLISRLVRIHWDRMHLTKVKRAYQERFRRHMQQDIEEATKGDFREFMCELCETK</sequence>
<dbReference type="AlphaFoldDB" id="A0A6G1L2H5"/>
<reference evidence="4" key="1">
    <citation type="journal article" date="2020" name="Stud. Mycol.">
        <title>101 Dothideomycetes genomes: a test case for predicting lifestyles and emergence of pathogens.</title>
        <authorList>
            <person name="Haridas S."/>
            <person name="Albert R."/>
            <person name="Binder M."/>
            <person name="Bloem J."/>
            <person name="Labutti K."/>
            <person name="Salamov A."/>
            <person name="Andreopoulos B."/>
            <person name="Baker S."/>
            <person name="Barry K."/>
            <person name="Bills G."/>
            <person name="Bluhm B."/>
            <person name="Cannon C."/>
            <person name="Castanera R."/>
            <person name="Culley D."/>
            <person name="Daum C."/>
            <person name="Ezra D."/>
            <person name="Gonzalez J."/>
            <person name="Henrissat B."/>
            <person name="Kuo A."/>
            <person name="Liang C."/>
            <person name="Lipzen A."/>
            <person name="Lutzoni F."/>
            <person name="Magnuson J."/>
            <person name="Mondo S."/>
            <person name="Nolan M."/>
            <person name="Ohm R."/>
            <person name="Pangilinan J."/>
            <person name="Park H.-J."/>
            <person name="Ramirez L."/>
            <person name="Alfaro M."/>
            <person name="Sun H."/>
            <person name="Tritt A."/>
            <person name="Yoshinaga Y."/>
            <person name="Zwiers L.-H."/>
            <person name="Turgeon B."/>
            <person name="Goodwin S."/>
            <person name="Spatafora J."/>
            <person name="Crous P."/>
            <person name="Grigoriev I."/>
        </authorList>
    </citation>
    <scope>NUCLEOTIDE SEQUENCE</scope>
    <source>
        <strain evidence="4">CBS 116005</strain>
    </source>
</reference>
<dbReference type="GO" id="GO:0005544">
    <property type="term" value="F:calcium-dependent phospholipid binding"/>
    <property type="evidence" value="ECO:0007669"/>
    <property type="project" value="InterPro"/>
</dbReference>
<dbReference type="GO" id="GO:0005737">
    <property type="term" value="C:cytoplasm"/>
    <property type="evidence" value="ECO:0007669"/>
    <property type="project" value="TreeGrafter"/>
</dbReference>
<feature type="region of interest" description="Disordered" evidence="3">
    <location>
        <begin position="332"/>
        <end position="381"/>
    </location>
</feature>
<keyword evidence="2" id="KW-0041">Annexin</keyword>
<dbReference type="PANTHER" id="PTHR10502:SF107">
    <property type="entry name" value="ANNEXIN ANXC4 (AFU_ORTHOLOGUE AFUA_3G07020)"/>
    <property type="match status" value="1"/>
</dbReference>
<name>A0A6G1L2H5_9PEZI</name>
<dbReference type="InterPro" id="IPR018502">
    <property type="entry name" value="Annexin_repeat"/>
</dbReference>
<evidence type="ECO:0000256" key="1">
    <source>
        <dbReference type="ARBA" id="ARBA00022737"/>
    </source>
</evidence>
<feature type="compositionally biased region" description="Basic and acidic residues" evidence="3">
    <location>
        <begin position="356"/>
        <end position="377"/>
    </location>
</feature>
<gene>
    <name evidence="4" type="ORF">EJ03DRAFT_162539</name>
</gene>
<dbReference type="GO" id="GO:0005634">
    <property type="term" value="C:nucleus"/>
    <property type="evidence" value="ECO:0007669"/>
    <property type="project" value="TreeGrafter"/>
</dbReference>
<feature type="compositionally biased region" description="Polar residues" evidence="3">
    <location>
        <begin position="168"/>
        <end position="179"/>
    </location>
</feature>
<protein>
    <submittedName>
        <fullName evidence="4">Annexin</fullName>
    </submittedName>
</protein>
<evidence type="ECO:0000313" key="5">
    <source>
        <dbReference type="Proteomes" id="UP000799436"/>
    </source>
</evidence>
<keyword evidence="1" id="KW-0677">Repeat</keyword>
<organism evidence="4 5">
    <name type="scientific">Teratosphaeria nubilosa</name>
    <dbReference type="NCBI Taxonomy" id="161662"/>
    <lineage>
        <taxon>Eukaryota</taxon>
        <taxon>Fungi</taxon>
        <taxon>Dikarya</taxon>
        <taxon>Ascomycota</taxon>
        <taxon>Pezizomycotina</taxon>
        <taxon>Dothideomycetes</taxon>
        <taxon>Dothideomycetidae</taxon>
        <taxon>Mycosphaerellales</taxon>
        <taxon>Teratosphaeriaceae</taxon>
        <taxon>Teratosphaeria</taxon>
    </lineage>
</organism>
<dbReference type="Pfam" id="PF00191">
    <property type="entry name" value="Annexin"/>
    <property type="match status" value="1"/>
</dbReference>
<dbReference type="OrthoDB" id="2134400at2759"/>
<accession>A0A6G1L2H5</accession>
<keyword evidence="5" id="KW-1185">Reference proteome</keyword>
<dbReference type="PANTHER" id="PTHR10502">
    <property type="entry name" value="ANNEXIN"/>
    <property type="match status" value="1"/>
</dbReference>
<dbReference type="GO" id="GO:0005509">
    <property type="term" value="F:calcium ion binding"/>
    <property type="evidence" value="ECO:0007669"/>
    <property type="project" value="InterPro"/>
</dbReference>